<organism evidence="1 2">
    <name type="scientific">Paramuricea clavata</name>
    <name type="common">Red gorgonian</name>
    <name type="synonym">Violescent sea-whip</name>
    <dbReference type="NCBI Taxonomy" id="317549"/>
    <lineage>
        <taxon>Eukaryota</taxon>
        <taxon>Metazoa</taxon>
        <taxon>Cnidaria</taxon>
        <taxon>Anthozoa</taxon>
        <taxon>Octocorallia</taxon>
        <taxon>Malacalcyonacea</taxon>
        <taxon>Plexauridae</taxon>
        <taxon>Paramuricea</taxon>
    </lineage>
</organism>
<evidence type="ECO:0000313" key="1">
    <source>
        <dbReference type="EMBL" id="CAB3988912.1"/>
    </source>
</evidence>
<keyword evidence="2" id="KW-1185">Reference proteome</keyword>
<dbReference type="AlphaFoldDB" id="A0A7D9DND3"/>
<evidence type="ECO:0000313" key="2">
    <source>
        <dbReference type="Proteomes" id="UP001152795"/>
    </source>
</evidence>
<sequence>YWFTHYTLNQERRQVVIFENVKCSKVKNKKCVLCTQKAAGSDDYVLLGKVIDEIPERLGDIDPLTAFLKRPKAIGSELLFLKSMLTSKERPLLVGFDGAGQPIPMNKVRKYSSDFQAFFRILEAG</sequence>
<feature type="non-terminal residue" evidence="1">
    <location>
        <position position="1"/>
    </location>
</feature>
<accession>A0A7D9DND3</accession>
<proteinExistence type="predicted"/>
<protein>
    <submittedName>
        <fullName evidence="1">Uncharacterized protein</fullName>
    </submittedName>
</protein>
<dbReference type="EMBL" id="CACRXK020001404">
    <property type="protein sequence ID" value="CAB3988912.1"/>
    <property type="molecule type" value="Genomic_DNA"/>
</dbReference>
<gene>
    <name evidence="1" type="ORF">PACLA_8A022665</name>
</gene>
<comment type="caution">
    <text evidence="1">The sequence shown here is derived from an EMBL/GenBank/DDBJ whole genome shotgun (WGS) entry which is preliminary data.</text>
</comment>
<reference evidence="1" key="1">
    <citation type="submission" date="2020-04" db="EMBL/GenBank/DDBJ databases">
        <authorList>
            <person name="Alioto T."/>
            <person name="Alioto T."/>
            <person name="Gomez Garrido J."/>
        </authorList>
    </citation>
    <scope>NUCLEOTIDE SEQUENCE</scope>
    <source>
        <strain evidence="1">A484AB</strain>
    </source>
</reference>
<dbReference type="Proteomes" id="UP001152795">
    <property type="component" value="Unassembled WGS sequence"/>
</dbReference>
<name>A0A7D9DND3_PARCT</name>
<dbReference type="OrthoDB" id="5964024at2759"/>